<dbReference type="EMBL" id="BNJQ01000025">
    <property type="protein sequence ID" value="GHP09514.1"/>
    <property type="molecule type" value="Genomic_DNA"/>
</dbReference>
<sequence length="343" mass="37257">MEANDIIDVGIVVIVRSNSSSSDGGDDGDEEDHVHRWNLTTKYYTAMINVNVEKLKVGLEAQQNGKSSDGTTTNQSNVVAVVVIAPMGNEEASHEHIDTAKRLLAQHANNADVRIFAGDESDVASPDSDAFLKRARACEDWCFENGCEYVRVHVQDESRDQELREFGGDNDDDDDDDGCTMHQGANRIRDALECCAWPNMVPVQQQRAAPAPSPELTSASAGAAVNGAPWHPESLLPRCPFGDDEEDSATALLDAEADALDRVFHALAQSRQDGGSGEIPDDWTTFQGAEDSADGAFTAADEARRQRAEQVAMQMMNLFGIQGDDKDDDNNNNNNNNNNEESA</sequence>
<dbReference type="InterPro" id="IPR019341">
    <property type="entry name" value="Alpha/Gamma-adaptin-bd_p34"/>
</dbReference>
<feature type="region of interest" description="Disordered" evidence="1">
    <location>
        <begin position="206"/>
        <end position="247"/>
    </location>
</feature>
<keyword evidence="3" id="KW-1185">Reference proteome</keyword>
<evidence type="ECO:0000313" key="2">
    <source>
        <dbReference type="EMBL" id="GHP09514.1"/>
    </source>
</evidence>
<dbReference type="OrthoDB" id="10261384at2759"/>
<comment type="caution">
    <text evidence="2">The sequence shown here is derived from an EMBL/GenBank/DDBJ whole genome shotgun (WGS) entry which is preliminary data.</text>
</comment>
<dbReference type="Proteomes" id="UP000660262">
    <property type="component" value="Unassembled WGS sequence"/>
</dbReference>
<feature type="compositionally biased region" description="Low complexity" evidence="1">
    <location>
        <begin position="331"/>
        <end position="343"/>
    </location>
</feature>
<proteinExistence type="predicted"/>
<accession>A0A830HQU8</accession>
<gene>
    <name evidence="2" type="ORF">PPROV_000824900</name>
</gene>
<feature type="region of interest" description="Disordered" evidence="1">
    <location>
        <begin position="270"/>
        <end position="289"/>
    </location>
</feature>
<name>A0A830HQU8_9CHLO</name>
<dbReference type="Gene3D" id="3.40.50.11960">
    <property type="match status" value="1"/>
</dbReference>
<evidence type="ECO:0000313" key="3">
    <source>
        <dbReference type="Proteomes" id="UP000660262"/>
    </source>
</evidence>
<dbReference type="PANTHER" id="PTHR14659">
    <property type="entry name" value="ALPHA- AND GAMMA-ADAPTIN-BINDING PROTEIN P34"/>
    <property type="match status" value="1"/>
</dbReference>
<evidence type="ECO:0000256" key="1">
    <source>
        <dbReference type="SAM" id="MobiDB-lite"/>
    </source>
</evidence>
<dbReference type="AlphaFoldDB" id="A0A830HQU8"/>
<reference evidence="2" key="1">
    <citation type="submission" date="2020-10" db="EMBL/GenBank/DDBJ databases">
        <title>Unveiling of a novel bifunctional photoreceptor, Dualchrome1, isolated from a cosmopolitan green alga.</title>
        <authorList>
            <person name="Suzuki S."/>
            <person name="Kawachi M."/>
        </authorList>
    </citation>
    <scope>NUCLEOTIDE SEQUENCE</scope>
    <source>
        <strain evidence="2">NIES 2893</strain>
    </source>
</reference>
<feature type="region of interest" description="Disordered" evidence="1">
    <location>
        <begin position="317"/>
        <end position="343"/>
    </location>
</feature>
<organism evidence="2 3">
    <name type="scientific">Pycnococcus provasolii</name>
    <dbReference type="NCBI Taxonomy" id="41880"/>
    <lineage>
        <taxon>Eukaryota</taxon>
        <taxon>Viridiplantae</taxon>
        <taxon>Chlorophyta</taxon>
        <taxon>Pseudoscourfieldiophyceae</taxon>
        <taxon>Pseudoscourfieldiales</taxon>
        <taxon>Pycnococcaceae</taxon>
        <taxon>Pycnococcus</taxon>
    </lineage>
</organism>
<protein>
    <submittedName>
        <fullName evidence="2">Uncharacterized protein</fullName>
    </submittedName>
</protein>
<dbReference type="PANTHER" id="PTHR14659:SF1">
    <property type="entry name" value="ALPHA- AND GAMMA-ADAPTIN-BINDING PROTEIN P34"/>
    <property type="match status" value="1"/>
</dbReference>